<keyword evidence="2" id="KW-1185">Reference proteome</keyword>
<name>A0ABQ3V0K7_9CHLR</name>
<evidence type="ECO:0000313" key="1">
    <source>
        <dbReference type="EMBL" id="GHO58419.1"/>
    </source>
</evidence>
<comment type="caution">
    <text evidence="1">The sequence shown here is derived from an EMBL/GenBank/DDBJ whole genome shotgun (WGS) entry which is preliminary data.</text>
</comment>
<gene>
    <name evidence="1" type="ORF">KSB_68940</name>
</gene>
<reference evidence="1 2" key="1">
    <citation type="journal article" date="2021" name="Int. J. Syst. Evol. Microbiol.">
        <title>Reticulibacter mediterranei gen. nov., sp. nov., within the new family Reticulibacteraceae fam. nov., and Ktedonospora formicarum gen. nov., sp. nov., Ktedonobacter robiniae sp. nov., Dictyobacter formicarum sp. nov. and Dictyobacter arantiisoli sp. nov., belonging to the class Ktedonobacteria.</title>
        <authorList>
            <person name="Yabe S."/>
            <person name="Zheng Y."/>
            <person name="Wang C.M."/>
            <person name="Sakai Y."/>
            <person name="Abe K."/>
            <person name="Yokota A."/>
            <person name="Donadio S."/>
            <person name="Cavaletti L."/>
            <person name="Monciardini P."/>
        </authorList>
    </citation>
    <scope>NUCLEOTIDE SEQUENCE [LARGE SCALE GENOMIC DNA]</scope>
    <source>
        <strain evidence="1 2">SOSP1-30</strain>
    </source>
</reference>
<dbReference type="RefSeq" id="WP_201374711.1">
    <property type="nucleotide sequence ID" value="NZ_BNJG01000003.1"/>
</dbReference>
<protein>
    <submittedName>
        <fullName evidence="1">Uncharacterized protein</fullName>
    </submittedName>
</protein>
<evidence type="ECO:0000313" key="2">
    <source>
        <dbReference type="Proteomes" id="UP000654345"/>
    </source>
</evidence>
<organism evidence="1 2">
    <name type="scientific">Ktedonobacter robiniae</name>
    <dbReference type="NCBI Taxonomy" id="2778365"/>
    <lineage>
        <taxon>Bacteria</taxon>
        <taxon>Bacillati</taxon>
        <taxon>Chloroflexota</taxon>
        <taxon>Ktedonobacteria</taxon>
        <taxon>Ktedonobacterales</taxon>
        <taxon>Ktedonobacteraceae</taxon>
        <taxon>Ktedonobacter</taxon>
    </lineage>
</organism>
<dbReference type="Proteomes" id="UP000654345">
    <property type="component" value="Unassembled WGS sequence"/>
</dbReference>
<sequence length="53" mass="6201">MYVESPLETSLSIEIERIPFNERSVRKEVHEVLAVLTHLFPVDHTWIPGSDWP</sequence>
<proteinExistence type="predicted"/>
<accession>A0ABQ3V0K7</accession>
<dbReference type="EMBL" id="BNJG01000003">
    <property type="protein sequence ID" value="GHO58419.1"/>
    <property type="molecule type" value="Genomic_DNA"/>
</dbReference>